<feature type="region of interest" description="Disordered" evidence="1">
    <location>
        <begin position="24"/>
        <end position="44"/>
    </location>
</feature>
<dbReference type="AlphaFoldDB" id="A0A0N9WJI0"/>
<name>A0A0N9WJI0_PSEFL</name>
<reference evidence="3" key="1">
    <citation type="submission" date="2015-09" db="EMBL/GenBank/DDBJ databases">
        <title>Whole genome sequence of Pseudomonas fluorescens FW300-N2E3.</title>
        <authorList>
            <person name="Ray J."/>
            <person name="Melnyk R."/>
            <person name="Deutschbauer A."/>
        </authorList>
    </citation>
    <scope>NUCLEOTIDE SEQUENCE [LARGE SCALE GENOMIC DNA]</scope>
    <source>
        <strain evidence="3">FW300-N2E3</strain>
    </source>
</reference>
<proteinExistence type="predicted"/>
<protein>
    <submittedName>
        <fullName evidence="2">Uncharacterized protein</fullName>
    </submittedName>
</protein>
<accession>A0A0N9WJI0</accession>
<evidence type="ECO:0000313" key="3">
    <source>
        <dbReference type="Proteomes" id="UP000066487"/>
    </source>
</evidence>
<organism evidence="2 3">
    <name type="scientific">Pseudomonas fluorescens</name>
    <dbReference type="NCBI Taxonomy" id="294"/>
    <lineage>
        <taxon>Bacteria</taxon>
        <taxon>Pseudomonadati</taxon>
        <taxon>Pseudomonadota</taxon>
        <taxon>Gammaproteobacteria</taxon>
        <taxon>Pseudomonadales</taxon>
        <taxon>Pseudomonadaceae</taxon>
        <taxon>Pseudomonas</taxon>
    </lineage>
</organism>
<evidence type="ECO:0000256" key="1">
    <source>
        <dbReference type="SAM" id="MobiDB-lite"/>
    </source>
</evidence>
<sequence>MINGYQSNLGLSLHQGTTMDATLINASSSTKNKDSKRDRGLTKNTAQRVTPFALSNLWMARRYLLTSAREVRL</sequence>
<gene>
    <name evidence="2" type="ORF">AO353_20965</name>
</gene>
<dbReference type="Proteomes" id="UP000066487">
    <property type="component" value="Chromosome"/>
</dbReference>
<dbReference type="EMBL" id="CP012830">
    <property type="protein sequence ID" value="ALI03416.1"/>
    <property type="molecule type" value="Genomic_DNA"/>
</dbReference>
<feature type="compositionally biased region" description="Basic and acidic residues" evidence="1">
    <location>
        <begin position="31"/>
        <end position="41"/>
    </location>
</feature>
<evidence type="ECO:0000313" key="2">
    <source>
        <dbReference type="EMBL" id="ALI03416.1"/>
    </source>
</evidence>
<reference evidence="2 3" key="2">
    <citation type="journal article" date="2018" name="Nature">
        <title>Mutant phenotypes for thousands of bacterial genes of unknown function.</title>
        <authorList>
            <person name="Price M.N."/>
            <person name="Wetmore K.M."/>
            <person name="Waters R.J."/>
            <person name="Callaghan M."/>
            <person name="Ray J."/>
            <person name="Liu H."/>
            <person name="Kuehl J.V."/>
            <person name="Melnyk R.A."/>
            <person name="Lamson J.S."/>
            <person name="Suh Y."/>
            <person name="Carlson H.K."/>
            <person name="Esquivel Z."/>
            <person name="Sadeeshkumar H."/>
            <person name="Chakraborty R."/>
            <person name="Zane G.M."/>
            <person name="Rubin B.E."/>
            <person name="Wall J.D."/>
            <person name="Visel A."/>
            <person name="Bristow J."/>
            <person name="Blow M.J."/>
            <person name="Arkin A.P."/>
            <person name="Deutschbauer A.M."/>
        </authorList>
    </citation>
    <scope>NUCLEOTIDE SEQUENCE [LARGE SCALE GENOMIC DNA]</scope>
    <source>
        <strain evidence="2 3">FW300-N2E3</strain>
    </source>
</reference>